<dbReference type="SUPFAM" id="SSF53474">
    <property type="entry name" value="alpha/beta-Hydrolases"/>
    <property type="match status" value="1"/>
</dbReference>
<evidence type="ECO:0000256" key="1">
    <source>
        <dbReference type="ARBA" id="ARBA00047591"/>
    </source>
</evidence>
<proteinExistence type="predicted"/>
<evidence type="ECO:0000313" key="4">
    <source>
        <dbReference type="Proteomes" id="UP001214415"/>
    </source>
</evidence>
<dbReference type="InterPro" id="IPR029058">
    <property type="entry name" value="AB_hydrolase_fold"/>
</dbReference>
<dbReference type="PANTHER" id="PTHR35560">
    <property type="entry name" value="BLL0132 PROTEIN"/>
    <property type="match status" value="1"/>
</dbReference>
<comment type="catalytic activity">
    <reaction evidence="1">
        <text>a diacylglycerol + H2O = a monoacylglycerol + a fatty acid + H(+)</text>
        <dbReference type="Rhea" id="RHEA:32731"/>
        <dbReference type="ChEBI" id="CHEBI:15377"/>
        <dbReference type="ChEBI" id="CHEBI:15378"/>
        <dbReference type="ChEBI" id="CHEBI:17408"/>
        <dbReference type="ChEBI" id="CHEBI:18035"/>
        <dbReference type="ChEBI" id="CHEBI:28868"/>
    </reaction>
</comment>
<dbReference type="Gene3D" id="3.40.50.1820">
    <property type="entry name" value="alpha/beta hydrolase"/>
    <property type="match status" value="1"/>
</dbReference>
<evidence type="ECO:0000256" key="2">
    <source>
        <dbReference type="ARBA" id="ARBA00048461"/>
    </source>
</evidence>
<keyword evidence="4" id="KW-1185">Reference proteome</keyword>
<reference evidence="3" key="1">
    <citation type="submission" date="2023-03" db="EMBL/GenBank/DDBJ databases">
        <title>Mating type loci evolution in Malassezia.</title>
        <authorList>
            <person name="Coelho M.A."/>
        </authorList>
    </citation>
    <scope>NUCLEOTIDE SEQUENCE</scope>
    <source>
        <strain evidence="3">CBS 12830</strain>
    </source>
</reference>
<accession>A0AAF0EFI2</accession>
<organism evidence="3 4">
    <name type="scientific">Malassezia equina</name>
    <dbReference type="NCBI Taxonomy" id="1381935"/>
    <lineage>
        <taxon>Eukaryota</taxon>
        <taxon>Fungi</taxon>
        <taxon>Dikarya</taxon>
        <taxon>Basidiomycota</taxon>
        <taxon>Ustilaginomycotina</taxon>
        <taxon>Malasseziomycetes</taxon>
        <taxon>Malasseziales</taxon>
        <taxon>Malasseziaceae</taxon>
        <taxon>Malassezia</taxon>
    </lineage>
</organism>
<name>A0AAF0EFI2_9BASI</name>
<dbReference type="Proteomes" id="UP001214415">
    <property type="component" value="Chromosome 4"/>
</dbReference>
<sequence>MAMYWTKSVDPNQTKHAIIAIHGSHRDADNYWSVMTATITAQIQANNPHVDRHAIIAAPLFYSTKLNSGEYTSSQLAWDDINAWQAGEPSNHPEGADISSFEVIEKLIAHFSDKSLFPQMQNITVAGHSGGAQVSGRLAAVMSQMPDVHVRFVVADPSSNVYYTRDRPVTDPSIVDKDHCDLYNTWRYGFDDFDIKPYAGQEPQVYFRNYASRDVVNLAGLFDIENNGDQVCMALLQGGTQRIQRNLAFWKYINLLGGTGLDVSSYPGNFSQVPNWKHYLQGPFRPRMIVAGKWSHDVQIFGSQEGVSALFDTNLIPSWHPGDSPLLPITSNISDASPFTPSGSSMLQPL</sequence>
<dbReference type="PANTHER" id="PTHR35560:SF3">
    <property type="entry name" value="PEPTIDASE S9 PROLYL OLIGOPEPTIDASE CATALYTIC DOMAIN-CONTAINING PROTEIN"/>
    <property type="match status" value="1"/>
</dbReference>
<evidence type="ECO:0000313" key="3">
    <source>
        <dbReference type="EMBL" id="WFD23621.1"/>
    </source>
</evidence>
<comment type="catalytic activity">
    <reaction evidence="2">
        <text>a monoacylglycerol + H2O = glycerol + a fatty acid + H(+)</text>
        <dbReference type="Rhea" id="RHEA:15245"/>
        <dbReference type="ChEBI" id="CHEBI:15377"/>
        <dbReference type="ChEBI" id="CHEBI:15378"/>
        <dbReference type="ChEBI" id="CHEBI:17408"/>
        <dbReference type="ChEBI" id="CHEBI:17754"/>
        <dbReference type="ChEBI" id="CHEBI:28868"/>
    </reaction>
</comment>
<gene>
    <name evidence="3" type="ORF">MEQU1_002315</name>
</gene>
<protein>
    <submittedName>
        <fullName evidence="3">Uncharacterized protein</fullName>
    </submittedName>
</protein>
<dbReference type="AlphaFoldDB" id="A0AAF0EFI2"/>
<dbReference type="EMBL" id="CP119903">
    <property type="protein sequence ID" value="WFD23621.1"/>
    <property type="molecule type" value="Genomic_DNA"/>
</dbReference>